<dbReference type="PROSITE" id="PS51194">
    <property type="entry name" value="HELICASE_CTER"/>
    <property type="match status" value="1"/>
</dbReference>
<dbReference type="InterPro" id="IPR027417">
    <property type="entry name" value="P-loop_NTPase"/>
</dbReference>
<dbReference type="GO" id="GO:0003724">
    <property type="term" value="F:RNA helicase activity"/>
    <property type="evidence" value="ECO:0007669"/>
    <property type="project" value="UniProtKB-EC"/>
</dbReference>
<proteinExistence type="inferred from homology"/>
<feature type="domain" description="Helicase ATP-binding" evidence="15">
    <location>
        <begin position="79"/>
        <end position="256"/>
    </location>
</feature>
<dbReference type="AlphaFoldDB" id="A0A8J5XRI0"/>
<feature type="compositionally biased region" description="Low complexity" evidence="14">
    <location>
        <begin position="270"/>
        <end position="296"/>
    </location>
</feature>
<dbReference type="PANTHER" id="PTHR47958">
    <property type="entry name" value="ATP-DEPENDENT RNA HELICASE DBP3"/>
    <property type="match status" value="1"/>
</dbReference>
<gene>
    <name evidence="18" type="ORF">KFE25_007969</name>
</gene>
<keyword evidence="9 13" id="KW-0067">ATP-binding</keyword>
<name>A0A8J5XRI0_DIALT</name>
<feature type="region of interest" description="Disordered" evidence="14">
    <location>
        <begin position="489"/>
        <end position="510"/>
    </location>
</feature>
<dbReference type="PROSITE" id="PS00039">
    <property type="entry name" value="DEAD_ATP_HELICASE"/>
    <property type="match status" value="1"/>
</dbReference>
<dbReference type="SMART" id="SM00487">
    <property type="entry name" value="DEXDc"/>
    <property type="match status" value="1"/>
</dbReference>
<feature type="region of interest" description="Disordered" evidence="14">
    <location>
        <begin position="1"/>
        <end position="23"/>
    </location>
</feature>
<evidence type="ECO:0000256" key="10">
    <source>
        <dbReference type="ARBA" id="ARBA00023242"/>
    </source>
</evidence>
<evidence type="ECO:0000256" key="12">
    <source>
        <dbReference type="PROSITE-ProRule" id="PRU00552"/>
    </source>
</evidence>
<dbReference type="OMA" id="HIEACAP"/>
<evidence type="ECO:0000256" key="1">
    <source>
        <dbReference type="ARBA" id="ARBA00004604"/>
    </source>
</evidence>
<dbReference type="InterPro" id="IPR014014">
    <property type="entry name" value="RNA_helicase_DEAD_Q_motif"/>
</dbReference>
<comment type="similarity">
    <text evidence="2">Belongs to the DEAD box helicase family. DDX5/DBP2 subfamily.</text>
</comment>
<dbReference type="PROSITE" id="PS51195">
    <property type="entry name" value="Q_MOTIF"/>
    <property type="match status" value="1"/>
</dbReference>
<keyword evidence="10" id="KW-0539">Nucleus</keyword>
<dbReference type="Proteomes" id="UP000751190">
    <property type="component" value="Unassembled WGS sequence"/>
</dbReference>
<keyword evidence="5" id="KW-0698">rRNA processing</keyword>
<evidence type="ECO:0000259" key="16">
    <source>
        <dbReference type="PROSITE" id="PS51194"/>
    </source>
</evidence>
<comment type="function">
    <text evidence="11">ATP-dependent RNA helicase required for 60S ribosomal subunit synthesis. Involved in efficient pre-rRNA processing, predominantly at site A3, which is necessary for the normal formation of 25S and 5.8S rRNAs.</text>
</comment>
<evidence type="ECO:0000313" key="18">
    <source>
        <dbReference type="EMBL" id="KAG8466590.1"/>
    </source>
</evidence>
<organism evidence="18 19">
    <name type="scientific">Diacronema lutheri</name>
    <name type="common">Unicellular marine alga</name>
    <name type="synonym">Monochrysis lutheri</name>
    <dbReference type="NCBI Taxonomy" id="2081491"/>
    <lineage>
        <taxon>Eukaryota</taxon>
        <taxon>Haptista</taxon>
        <taxon>Haptophyta</taxon>
        <taxon>Pavlovophyceae</taxon>
        <taxon>Pavlovales</taxon>
        <taxon>Pavlovaceae</taxon>
        <taxon>Diacronema</taxon>
    </lineage>
</organism>
<evidence type="ECO:0000256" key="11">
    <source>
        <dbReference type="ARBA" id="ARBA00037449"/>
    </source>
</evidence>
<dbReference type="Pfam" id="PF00270">
    <property type="entry name" value="DEAD"/>
    <property type="match status" value="1"/>
</dbReference>
<evidence type="ECO:0000313" key="19">
    <source>
        <dbReference type="Proteomes" id="UP000751190"/>
    </source>
</evidence>
<evidence type="ECO:0000256" key="14">
    <source>
        <dbReference type="SAM" id="MobiDB-lite"/>
    </source>
</evidence>
<dbReference type="InterPro" id="IPR044742">
    <property type="entry name" value="DEAD/DEAH_RhlB"/>
</dbReference>
<dbReference type="CDD" id="cd00268">
    <property type="entry name" value="DEADc"/>
    <property type="match status" value="1"/>
</dbReference>
<feature type="domain" description="DEAD-box RNA helicase Q" evidence="17">
    <location>
        <begin position="48"/>
        <end position="76"/>
    </location>
</feature>
<dbReference type="EMBL" id="JAGTXO010000007">
    <property type="protein sequence ID" value="KAG8466590.1"/>
    <property type="molecule type" value="Genomic_DNA"/>
</dbReference>
<evidence type="ECO:0000256" key="6">
    <source>
        <dbReference type="ARBA" id="ARBA00022741"/>
    </source>
</evidence>
<evidence type="ECO:0000259" key="17">
    <source>
        <dbReference type="PROSITE" id="PS51195"/>
    </source>
</evidence>
<evidence type="ECO:0000256" key="9">
    <source>
        <dbReference type="ARBA" id="ARBA00022840"/>
    </source>
</evidence>
<evidence type="ECO:0000256" key="7">
    <source>
        <dbReference type="ARBA" id="ARBA00022801"/>
    </source>
</evidence>
<dbReference type="GO" id="GO:0005524">
    <property type="term" value="F:ATP binding"/>
    <property type="evidence" value="ECO:0007669"/>
    <property type="project" value="UniProtKB-KW"/>
</dbReference>
<comment type="subcellular location">
    <subcellularLocation>
        <location evidence="1">Nucleus</location>
        <location evidence="1">Nucleolus</location>
    </subcellularLocation>
</comment>
<dbReference type="PROSITE" id="PS51192">
    <property type="entry name" value="HELICASE_ATP_BIND_1"/>
    <property type="match status" value="1"/>
</dbReference>
<evidence type="ECO:0000259" key="15">
    <source>
        <dbReference type="PROSITE" id="PS51192"/>
    </source>
</evidence>
<evidence type="ECO:0000256" key="5">
    <source>
        <dbReference type="ARBA" id="ARBA00022552"/>
    </source>
</evidence>
<keyword evidence="4" id="KW-0690">Ribosome biogenesis</keyword>
<sequence length="510" mass="52557">MTVDEPDPKRSRHAPHAAAPAGAEEGAIALRRRLGVSVRGERCPPPVSALAELALPDAVADALARRGLVAPTPIQAQAWPAALGGRDVVGIAQTGSGKTLAYVVPAVVRILAQPVAHGADASAGPVVVALAPTRELAAQIADEVSRLEPTVSVCCVQGGVNRSEQVLQLRLGAEFVVATPGRLADLLGRNKVSLTARCELLVLDEADRLLEMGFEAQLRTIVGATRRGRQTLMWSATWSAAVSFLAAELLSSPLHIEACAPPLQPPPPAARALGAAEGGKAAAEGGADSHAPARARAPPPVPLTIRQRVVAVESASAKLGALVRMIEDEVLDDAPADLLGEAGAAALGHDAAAGAPYERACRVLIFVNSKRRADELTTALRADGWPALGLHGDKPQLEREWALGEFRAARAPLLVATDVAQRGLDIQNVGAVINFDAPPSLDAYVHRVGRTGRAGARGSAHTLWVADEPAERAIARELSALLAACGQPPLPSAKPTAPSASGAGDGHGLA</sequence>
<dbReference type="CDD" id="cd18787">
    <property type="entry name" value="SF2_C_DEAD"/>
    <property type="match status" value="1"/>
</dbReference>
<comment type="caution">
    <text evidence="18">The sequence shown here is derived from an EMBL/GenBank/DDBJ whole genome shotgun (WGS) entry which is preliminary data.</text>
</comment>
<accession>A0A8J5XRI0</accession>
<evidence type="ECO:0000256" key="4">
    <source>
        <dbReference type="ARBA" id="ARBA00022517"/>
    </source>
</evidence>
<protein>
    <recommendedName>
        <fullName evidence="3">RNA helicase</fullName>
        <ecNumber evidence="3">3.6.4.13</ecNumber>
    </recommendedName>
</protein>
<feature type="domain" description="Helicase C-terminal" evidence="16">
    <location>
        <begin position="353"/>
        <end position="496"/>
    </location>
</feature>
<keyword evidence="8 13" id="KW-0347">Helicase</keyword>
<evidence type="ECO:0000256" key="2">
    <source>
        <dbReference type="ARBA" id="ARBA00009334"/>
    </source>
</evidence>
<dbReference type="InterPro" id="IPR014001">
    <property type="entry name" value="Helicase_ATP-bd"/>
</dbReference>
<feature type="short sequence motif" description="Q motif" evidence="12">
    <location>
        <begin position="48"/>
        <end position="76"/>
    </location>
</feature>
<keyword evidence="7 13" id="KW-0378">Hydrolase</keyword>
<reference evidence="18" key="1">
    <citation type="submission" date="2021-05" db="EMBL/GenBank/DDBJ databases">
        <title>The genome of the haptophyte Pavlova lutheri (Diacronema luteri, Pavlovales) - a model for lipid biosynthesis in eukaryotic algae.</title>
        <authorList>
            <person name="Hulatt C.J."/>
            <person name="Posewitz M.C."/>
        </authorList>
    </citation>
    <scope>NUCLEOTIDE SEQUENCE</scope>
    <source>
        <strain evidence="18">NIVA-4/92</strain>
    </source>
</reference>
<evidence type="ECO:0000256" key="3">
    <source>
        <dbReference type="ARBA" id="ARBA00012552"/>
    </source>
</evidence>
<dbReference type="InterPro" id="IPR001650">
    <property type="entry name" value="Helicase_C-like"/>
</dbReference>
<dbReference type="EC" id="3.6.4.13" evidence="3"/>
<dbReference type="InterPro" id="IPR011545">
    <property type="entry name" value="DEAD/DEAH_box_helicase_dom"/>
</dbReference>
<dbReference type="GO" id="GO:0016787">
    <property type="term" value="F:hydrolase activity"/>
    <property type="evidence" value="ECO:0007669"/>
    <property type="project" value="UniProtKB-KW"/>
</dbReference>
<dbReference type="SMART" id="SM00490">
    <property type="entry name" value="HELICc"/>
    <property type="match status" value="1"/>
</dbReference>
<dbReference type="GO" id="GO:0003676">
    <property type="term" value="F:nucleic acid binding"/>
    <property type="evidence" value="ECO:0007669"/>
    <property type="project" value="InterPro"/>
</dbReference>
<dbReference type="Pfam" id="PF00271">
    <property type="entry name" value="Helicase_C"/>
    <property type="match status" value="1"/>
</dbReference>
<dbReference type="OrthoDB" id="196131at2759"/>
<dbReference type="SUPFAM" id="SSF52540">
    <property type="entry name" value="P-loop containing nucleoside triphosphate hydrolases"/>
    <property type="match status" value="2"/>
</dbReference>
<evidence type="ECO:0000256" key="13">
    <source>
        <dbReference type="RuleBase" id="RU000492"/>
    </source>
</evidence>
<dbReference type="InterPro" id="IPR000629">
    <property type="entry name" value="RNA-helicase_DEAD-box_CS"/>
</dbReference>
<dbReference type="Gene3D" id="3.40.50.300">
    <property type="entry name" value="P-loop containing nucleotide triphosphate hydrolases"/>
    <property type="match status" value="2"/>
</dbReference>
<feature type="region of interest" description="Disordered" evidence="14">
    <location>
        <begin position="261"/>
        <end position="299"/>
    </location>
</feature>
<keyword evidence="6 13" id="KW-0547">Nucleotide-binding</keyword>
<keyword evidence="19" id="KW-1185">Reference proteome</keyword>
<evidence type="ECO:0000256" key="8">
    <source>
        <dbReference type="ARBA" id="ARBA00022806"/>
    </source>
</evidence>